<comment type="caution">
    <text evidence="1">The sequence shown here is derived from an EMBL/GenBank/DDBJ whole genome shotgun (WGS) entry which is preliminary data.</text>
</comment>
<dbReference type="OrthoDB" id="66510at2759"/>
<dbReference type="GeneID" id="66113487"/>
<evidence type="ECO:0000313" key="2">
    <source>
        <dbReference type="Proteomes" id="UP000790833"/>
    </source>
</evidence>
<dbReference type="PANTHER" id="PTHR13618">
    <property type="entry name" value="LEUCINE ZIPPER CONTAINING TRANSCRIPTION FACTOR LZF1"/>
    <property type="match status" value="1"/>
</dbReference>
<accession>A0A9P7VDS2</accession>
<organism evidence="1 2">
    <name type="scientific">Scheffersomyces spartinae</name>
    <dbReference type="NCBI Taxonomy" id="45513"/>
    <lineage>
        <taxon>Eukaryota</taxon>
        <taxon>Fungi</taxon>
        <taxon>Dikarya</taxon>
        <taxon>Ascomycota</taxon>
        <taxon>Saccharomycotina</taxon>
        <taxon>Pichiomycetes</taxon>
        <taxon>Debaryomycetaceae</taxon>
        <taxon>Scheffersomyces</taxon>
    </lineage>
</organism>
<dbReference type="Pfam" id="PF10259">
    <property type="entry name" value="Rogdi_lz"/>
    <property type="match status" value="1"/>
</dbReference>
<protein>
    <submittedName>
        <fullName evidence="1">Uncharacterized protein</fullName>
    </submittedName>
</protein>
<dbReference type="AlphaFoldDB" id="A0A9P7VDS2"/>
<dbReference type="Proteomes" id="UP000790833">
    <property type="component" value="Unassembled WGS sequence"/>
</dbReference>
<name>A0A9P7VDS2_9ASCO</name>
<dbReference type="InterPro" id="IPR028241">
    <property type="entry name" value="RAVE2/Rogdi"/>
</dbReference>
<evidence type="ECO:0000313" key="1">
    <source>
        <dbReference type="EMBL" id="KAG7196101.1"/>
    </source>
</evidence>
<dbReference type="EMBL" id="JAHMUF010000001">
    <property type="protein sequence ID" value="KAG7196101.1"/>
    <property type="molecule type" value="Genomic_DNA"/>
</dbReference>
<reference evidence="1" key="1">
    <citation type="submission" date="2021-03" db="EMBL/GenBank/DDBJ databases">
        <authorList>
            <person name="Palmer J.M."/>
        </authorList>
    </citation>
    <scope>NUCLEOTIDE SEQUENCE</scope>
    <source>
        <strain evidence="1">ARV_011</strain>
    </source>
</reference>
<keyword evidence="2" id="KW-1185">Reference proteome</keyword>
<gene>
    <name evidence="1" type="ORF">KQ657_000113</name>
</gene>
<proteinExistence type="predicted"/>
<dbReference type="PANTHER" id="PTHR13618:SF1">
    <property type="entry name" value="PROTEIN ROGDI HOMOLOG"/>
    <property type="match status" value="1"/>
</dbReference>
<sequence length="355" mass="39520">MSITQVQADAAVKERQWYLSRIVNPELGNVTETLTICHNLLVFNSPQEPNAAECIERGPSIKLPVSSNKLEILKGILVRDGPHIISLTMILKEKSFNKYVTKLTLIEPIELPQIALAIKCIKDALNQLTNAIHCLDLSIMASVLAQIKRAKDSLNLLTDTSLAFPFHAMPASKFSPELPNEHVAVDIYVNQQEICVDLKRLHKITVKPWGDINPVTGKSYVDMLRDEMKISTSSDISQLQKEVEAKFTHTHTTKHSSETSSSSFIAGTSIPLPNNSNNNNVESSSSLASFFLSLLNRYTPMDYVTKCITYNDSVVMVNNKIEVLSLDPVVVSVFTKLDSLEYLIGNYMLNLESLN</sequence>
<dbReference type="GO" id="GO:0043291">
    <property type="term" value="C:RAVE complex"/>
    <property type="evidence" value="ECO:0007669"/>
    <property type="project" value="TreeGrafter"/>
</dbReference>
<dbReference type="RefSeq" id="XP_043051646.1">
    <property type="nucleotide sequence ID" value="XM_043190969.1"/>
</dbReference>